<dbReference type="SUPFAM" id="SSF48371">
    <property type="entry name" value="ARM repeat"/>
    <property type="match status" value="1"/>
</dbReference>
<evidence type="ECO:0000313" key="2">
    <source>
        <dbReference type="EMBL" id="PFX35039.1"/>
    </source>
</evidence>
<protein>
    <submittedName>
        <fullName evidence="2">Protein Lines-like</fullName>
    </submittedName>
</protein>
<evidence type="ECO:0000313" key="3">
    <source>
        <dbReference type="Proteomes" id="UP000225706"/>
    </source>
</evidence>
<dbReference type="Pfam" id="PF14694">
    <property type="entry name" value="LINES_N"/>
    <property type="match status" value="2"/>
</dbReference>
<dbReference type="PANTHER" id="PTHR16057">
    <property type="entry name" value="WINS1, 2 PROTEIN"/>
    <property type="match status" value="1"/>
</dbReference>
<proteinExistence type="predicted"/>
<dbReference type="Proteomes" id="UP000225706">
    <property type="component" value="Unassembled WGS sequence"/>
</dbReference>
<comment type="caution">
    <text evidence="2">The sequence shown here is derived from an EMBL/GenBank/DDBJ whole genome shotgun (WGS) entry which is preliminary data.</text>
</comment>
<accession>A0A2B4T0V7</accession>
<dbReference type="AlphaFoldDB" id="A0A2B4T0V7"/>
<dbReference type="EMBL" id="LSMT01000001">
    <property type="protein sequence ID" value="PFX35039.1"/>
    <property type="molecule type" value="Genomic_DNA"/>
</dbReference>
<gene>
    <name evidence="2" type="primary">Lins</name>
    <name evidence="2" type="ORF">AWC38_SpisGene123</name>
</gene>
<organism evidence="2 3">
    <name type="scientific">Stylophora pistillata</name>
    <name type="common">Smooth cauliflower coral</name>
    <dbReference type="NCBI Taxonomy" id="50429"/>
    <lineage>
        <taxon>Eukaryota</taxon>
        <taxon>Metazoa</taxon>
        <taxon>Cnidaria</taxon>
        <taxon>Anthozoa</taxon>
        <taxon>Hexacorallia</taxon>
        <taxon>Scleractinia</taxon>
        <taxon>Astrocoeniina</taxon>
        <taxon>Pocilloporidae</taxon>
        <taxon>Stylophora</taxon>
    </lineage>
</organism>
<name>A0A2B4T0V7_STYPI</name>
<dbReference type="OrthoDB" id="5958895at2759"/>
<feature type="domain" description="Protein Lines N-terminal" evidence="1">
    <location>
        <begin position="619"/>
        <end position="703"/>
    </location>
</feature>
<dbReference type="InterPro" id="IPR024875">
    <property type="entry name" value="Protein_Lines"/>
</dbReference>
<evidence type="ECO:0000259" key="1">
    <source>
        <dbReference type="Pfam" id="PF14694"/>
    </source>
</evidence>
<dbReference type="InterPro" id="IPR016024">
    <property type="entry name" value="ARM-type_fold"/>
</dbReference>
<sequence length="918" mass="104243">MDKIEELYFKAFTYNCFKEVCAKEIWWSLKNWLQIPETSTIENAVVDTLLLAMTVVQKLYQRFETVHCPYLRVITNDLVSKYHLFDCLLELLGDSNQYVVFSATKGIVLIFQVVSKQIIKGEWFLKLFNFGKETEYPWKKLYVMEMLQKIIRNARETPKNPENYQQRVEGTGGNNCSCTTAQNNLTDSRLSTNELVEVLLRNVNLQHILFLYVPFIVRPNGIHSFMKNCQCIGLAEDLIVLQASLKLGDGIHEQENMKKEAIFGAKEKNLVAFLHSMAEIAKYVNFKFAAHLSKSRAELKNSIKEQSSLLRSKGFGSTDCSRHKAAKLYEWDSSDVYATRKMLTDAMDDTVNQLCIVASTLTQYLHHPRLPPLIFKKILEILYHVLFIPSLVLFTHENKCAKLHKVLRSPSVSFLSVVECCLLARIPRGPGTVRFSATAMESPSGCAGQTERMDLIALRKASLMVFKSAFIVLKSAVQQEGSFLFQKLSLSCMNLWCRELLSLTSGNPFDSKSSMQNFSETELCDCVMTLFVDQDDELVESMLALLLIFQELHRTTVKGSTDLEVKFTERALHPTVPVVVLWKIRDDHSSSLKSVNQRFVQTRIVQSRIVEATNPLGEMKATLTLQRKHLVSYEFNQNFSSSEIATNILRQLNPHWLFAAFTESVQFDPSLLLDLLISSETRFLEYLTKYLRFVVSDWGEFTQSLATYRRIDGEEDKAIHGELEICGQRRRDCEKSEEDVVSLLDISGAQMLKTFPSSQMGDDQSLNNHNCIDTISKNSSETRSVDRRLGTDNSDYIGGLKNIVQSYCSSGESDVEIEGESESSETTADCVFEGFHSCELHSMTFNNNSAETFDSSVANANHIERVTDKSCEVLDKVMTMLIRVRLSVGRLTSGGHFPYNAVPLIALMENVEKFYDGC</sequence>
<reference evidence="3" key="1">
    <citation type="journal article" date="2017" name="bioRxiv">
        <title>Comparative analysis of the genomes of Stylophora pistillata and Acropora digitifera provides evidence for extensive differences between species of corals.</title>
        <authorList>
            <person name="Voolstra C.R."/>
            <person name="Li Y."/>
            <person name="Liew Y.J."/>
            <person name="Baumgarten S."/>
            <person name="Zoccola D."/>
            <person name="Flot J.-F."/>
            <person name="Tambutte S."/>
            <person name="Allemand D."/>
            <person name="Aranda M."/>
        </authorList>
    </citation>
    <scope>NUCLEOTIDE SEQUENCE [LARGE SCALE GENOMIC DNA]</scope>
</reference>
<keyword evidence="3" id="KW-1185">Reference proteome</keyword>
<dbReference type="PANTHER" id="PTHR16057:SF1">
    <property type="entry name" value="PROTEIN LINES HOMOLOG 1"/>
    <property type="match status" value="1"/>
</dbReference>
<dbReference type="InterPro" id="IPR032794">
    <property type="entry name" value="LINES_N"/>
</dbReference>
<feature type="domain" description="Protein Lines N-terminal" evidence="1">
    <location>
        <begin position="370"/>
        <end position="563"/>
    </location>
</feature>